<reference evidence="6 7" key="1">
    <citation type="journal article" date="2017" name="Nat. Ecol. Evol.">
        <title>Scallop genome provides insights into evolution of bilaterian karyotype and development.</title>
        <authorList>
            <person name="Wang S."/>
            <person name="Zhang J."/>
            <person name="Jiao W."/>
            <person name="Li J."/>
            <person name="Xun X."/>
            <person name="Sun Y."/>
            <person name="Guo X."/>
            <person name="Huan P."/>
            <person name="Dong B."/>
            <person name="Zhang L."/>
            <person name="Hu X."/>
            <person name="Sun X."/>
            <person name="Wang J."/>
            <person name="Zhao C."/>
            <person name="Wang Y."/>
            <person name="Wang D."/>
            <person name="Huang X."/>
            <person name="Wang R."/>
            <person name="Lv J."/>
            <person name="Li Y."/>
            <person name="Zhang Z."/>
            <person name="Liu B."/>
            <person name="Lu W."/>
            <person name="Hui Y."/>
            <person name="Liang J."/>
            <person name="Zhou Z."/>
            <person name="Hou R."/>
            <person name="Li X."/>
            <person name="Liu Y."/>
            <person name="Li H."/>
            <person name="Ning X."/>
            <person name="Lin Y."/>
            <person name="Zhao L."/>
            <person name="Xing Q."/>
            <person name="Dou J."/>
            <person name="Li Y."/>
            <person name="Mao J."/>
            <person name="Guo H."/>
            <person name="Dou H."/>
            <person name="Li T."/>
            <person name="Mu C."/>
            <person name="Jiang W."/>
            <person name="Fu Q."/>
            <person name="Fu X."/>
            <person name="Miao Y."/>
            <person name="Liu J."/>
            <person name="Yu Q."/>
            <person name="Li R."/>
            <person name="Liao H."/>
            <person name="Li X."/>
            <person name="Kong Y."/>
            <person name="Jiang Z."/>
            <person name="Chourrout D."/>
            <person name="Li R."/>
            <person name="Bao Z."/>
        </authorList>
    </citation>
    <scope>NUCLEOTIDE SEQUENCE [LARGE SCALE GENOMIC DNA]</scope>
    <source>
        <strain evidence="6 7">PY_sf001</strain>
    </source>
</reference>
<evidence type="ECO:0000256" key="4">
    <source>
        <dbReference type="SAM" id="MobiDB-lite"/>
    </source>
</evidence>
<keyword evidence="1 3" id="KW-0479">Metal-binding</keyword>
<dbReference type="InterPro" id="IPR001841">
    <property type="entry name" value="Znf_RING"/>
</dbReference>
<dbReference type="GO" id="GO:0008270">
    <property type="term" value="F:zinc ion binding"/>
    <property type="evidence" value="ECO:0007669"/>
    <property type="project" value="UniProtKB-KW"/>
</dbReference>
<gene>
    <name evidence="6" type="ORF">KP79_PYT08131</name>
</gene>
<feature type="compositionally biased region" description="Polar residues" evidence="4">
    <location>
        <begin position="489"/>
        <end position="502"/>
    </location>
</feature>
<comment type="caution">
    <text evidence="6">The sequence shown here is derived from an EMBL/GenBank/DDBJ whole genome shotgun (WGS) entry which is preliminary data.</text>
</comment>
<feature type="compositionally biased region" description="Basic and acidic residues" evidence="4">
    <location>
        <begin position="232"/>
        <end position="244"/>
    </location>
</feature>
<dbReference type="EMBL" id="NEDP02004236">
    <property type="protein sequence ID" value="OWF46205.1"/>
    <property type="molecule type" value="Genomic_DNA"/>
</dbReference>
<name>A0A210QBU4_MIZYE</name>
<dbReference type="PROSITE" id="PS50089">
    <property type="entry name" value="ZF_RING_2"/>
    <property type="match status" value="1"/>
</dbReference>
<feature type="region of interest" description="Disordered" evidence="4">
    <location>
        <begin position="288"/>
        <end position="323"/>
    </location>
</feature>
<dbReference type="Pfam" id="PF15926">
    <property type="entry name" value="RNF220"/>
    <property type="match status" value="1"/>
</dbReference>
<dbReference type="PANTHER" id="PTHR13459">
    <property type="entry name" value="E3 UBIQUITIN-PROTEIN LIGASE RNF220 ISOFORM X1"/>
    <property type="match status" value="1"/>
</dbReference>
<evidence type="ECO:0000259" key="5">
    <source>
        <dbReference type="PROSITE" id="PS50089"/>
    </source>
</evidence>
<dbReference type="OrthoDB" id="6270329at2759"/>
<dbReference type="GO" id="GO:0061630">
    <property type="term" value="F:ubiquitin protein ligase activity"/>
    <property type="evidence" value="ECO:0007669"/>
    <property type="project" value="TreeGrafter"/>
</dbReference>
<dbReference type="InterPro" id="IPR040178">
    <property type="entry name" value="RNF220_RING"/>
</dbReference>
<evidence type="ECO:0000313" key="6">
    <source>
        <dbReference type="EMBL" id="OWF46205.1"/>
    </source>
</evidence>
<feature type="domain" description="RING-type" evidence="5">
    <location>
        <begin position="561"/>
        <end position="600"/>
    </location>
</feature>
<organism evidence="6 7">
    <name type="scientific">Mizuhopecten yessoensis</name>
    <name type="common">Japanese scallop</name>
    <name type="synonym">Patinopecten yessoensis</name>
    <dbReference type="NCBI Taxonomy" id="6573"/>
    <lineage>
        <taxon>Eukaryota</taxon>
        <taxon>Metazoa</taxon>
        <taxon>Spiralia</taxon>
        <taxon>Lophotrochozoa</taxon>
        <taxon>Mollusca</taxon>
        <taxon>Bivalvia</taxon>
        <taxon>Autobranchia</taxon>
        <taxon>Pteriomorphia</taxon>
        <taxon>Pectinida</taxon>
        <taxon>Pectinoidea</taxon>
        <taxon>Pectinidae</taxon>
        <taxon>Mizuhopecten</taxon>
    </lineage>
</organism>
<dbReference type="Gene3D" id="3.30.40.10">
    <property type="entry name" value="Zinc/RING finger domain, C3HC4 (zinc finger)"/>
    <property type="match status" value="1"/>
</dbReference>
<dbReference type="STRING" id="6573.A0A210QBU4"/>
<feature type="region of interest" description="Disordered" evidence="4">
    <location>
        <begin position="175"/>
        <end position="249"/>
    </location>
</feature>
<sequence length="613" mass="67841">MNCSKNRKGTIFPENYYNMSGISDFAMFRFNLWHKNPFFSHHAAAVAAAQAGNPGIMENTSFVPNPLTSPALMVLASTAENHEGARMPAPPHHYQGQNVDKDLATPFGTPPFTMYRPGEHFPPPMYTPVPPYVRANLERGMGLINPGGGSAFRPVSNPEGVENYHSAFSLAKKPKLDESSSSYASSEKLDRDSCDPLHEGAESKGSTPFVKEERPSSISSATNSENFSDGGDFDRGTPDSEGRSLRKQRRKCVLDGQTPCCPICGITLRPGEVDIHFTLELDKLNRYTRSGRRSRDTTPQGRKSLPSPSGRRGKDSPSIEVASQSRFDTYQRIKCNRQARLTSRSRTRKKKTEETVCPICNERLSGTPEELNGHVEMCLKKRNEIEDEPVDVEGDGDTYEEYTWAGQTRIRATTMLQGGFSGTGFQVMNLKKSMEEDVDLNVDGDDSELYGTAQFNEGDVLPCRSDEPSEDLERKALRGAVLRNISPGDPSTSQCNVSSAQESMEMEGNSSSSPGSSPPHPHRYTEHHLGMNIEGSAGEVIEALKARLKSKELTKREIPKCLICMETYNKPLTSIQCWHVHCEGCWLKTLGAKKLCPQCNMITAPGDLRRIFL</sequence>
<dbReference type="Proteomes" id="UP000242188">
    <property type="component" value="Unassembled WGS sequence"/>
</dbReference>
<evidence type="ECO:0000256" key="2">
    <source>
        <dbReference type="ARBA" id="ARBA00022833"/>
    </source>
</evidence>
<proteinExistence type="predicted"/>
<evidence type="ECO:0000256" key="1">
    <source>
        <dbReference type="ARBA" id="ARBA00022771"/>
    </source>
</evidence>
<evidence type="ECO:0000313" key="7">
    <source>
        <dbReference type="Proteomes" id="UP000242188"/>
    </source>
</evidence>
<feature type="region of interest" description="Disordered" evidence="4">
    <location>
        <begin position="483"/>
        <end position="526"/>
    </location>
</feature>
<keyword evidence="7" id="KW-1185">Reference proteome</keyword>
<feature type="compositionally biased region" description="Basic and acidic residues" evidence="4">
    <location>
        <begin position="187"/>
        <end position="202"/>
    </location>
</feature>
<dbReference type="SUPFAM" id="SSF57850">
    <property type="entry name" value="RING/U-box"/>
    <property type="match status" value="1"/>
</dbReference>
<dbReference type="AlphaFoldDB" id="A0A210QBU4"/>
<dbReference type="InterPro" id="IPR031824">
    <property type="entry name" value="RNF220_mid"/>
</dbReference>
<dbReference type="InterPro" id="IPR013083">
    <property type="entry name" value="Znf_RING/FYVE/PHD"/>
</dbReference>
<dbReference type="Pfam" id="PF13923">
    <property type="entry name" value="zf-C3HC4_2"/>
    <property type="match status" value="1"/>
</dbReference>
<keyword evidence="1 3" id="KW-0863">Zinc-finger</keyword>
<dbReference type="InterPro" id="IPR052443">
    <property type="entry name" value="E3_ubiq-ligase_RNF220-like"/>
</dbReference>
<dbReference type="CDD" id="cd16563">
    <property type="entry name" value="RING-HC_RNF220"/>
    <property type="match status" value="1"/>
</dbReference>
<evidence type="ECO:0000256" key="3">
    <source>
        <dbReference type="PROSITE-ProRule" id="PRU00175"/>
    </source>
</evidence>
<keyword evidence="2" id="KW-0862">Zinc</keyword>
<dbReference type="PANTHER" id="PTHR13459:SF1">
    <property type="entry name" value="E3 UBIQUITIN-PROTEIN LIGASE RNF220 ISOFORM X1"/>
    <property type="match status" value="1"/>
</dbReference>
<accession>A0A210QBU4</accession>
<dbReference type="GO" id="GO:0016567">
    <property type="term" value="P:protein ubiquitination"/>
    <property type="evidence" value="ECO:0007669"/>
    <property type="project" value="TreeGrafter"/>
</dbReference>
<protein>
    <submittedName>
        <fullName evidence="6">E3 ubiquitin-protein ligase Rnf220</fullName>
    </submittedName>
</protein>
<feature type="compositionally biased region" description="Polar residues" evidence="4">
    <location>
        <begin position="216"/>
        <end position="227"/>
    </location>
</feature>
<feature type="compositionally biased region" description="Low complexity" evidence="4">
    <location>
        <begin position="506"/>
        <end position="515"/>
    </location>
</feature>